<feature type="region of interest" description="Disordered" evidence="6">
    <location>
        <begin position="316"/>
        <end position="345"/>
    </location>
</feature>
<feature type="transmembrane region" description="Helical" evidence="7">
    <location>
        <begin position="202"/>
        <end position="222"/>
    </location>
</feature>
<comment type="similarity">
    <text evidence="5">Belongs to the SAT4 family.</text>
</comment>
<feature type="transmembrane region" description="Helical" evidence="7">
    <location>
        <begin position="6"/>
        <end position="29"/>
    </location>
</feature>
<feature type="transmembrane region" description="Helical" evidence="7">
    <location>
        <begin position="242"/>
        <end position="262"/>
    </location>
</feature>
<dbReference type="AlphaFoldDB" id="A0AAN6RMN2"/>
<feature type="transmembrane region" description="Helical" evidence="7">
    <location>
        <begin position="84"/>
        <end position="108"/>
    </location>
</feature>
<evidence type="ECO:0000256" key="1">
    <source>
        <dbReference type="ARBA" id="ARBA00004141"/>
    </source>
</evidence>
<keyword evidence="10" id="KW-1185">Reference proteome</keyword>
<evidence type="ECO:0000256" key="2">
    <source>
        <dbReference type="ARBA" id="ARBA00022692"/>
    </source>
</evidence>
<keyword evidence="2 7" id="KW-0812">Transmembrane</keyword>
<feature type="compositionally biased region" description="Polar residues" evidence="6">
    <location>
        <begin position="275"/>
        <end position="287"/>
    </location>
</feature>
<feature type="compositionally biased region" description="Polar residues" evidence="6">
    <location>
        <begin position="316"/>
        <end position="325"/>
    </location>
</feature>
<keyword evidence="4 7" id="KW-0472">Membrane</keyword>
<dbReference type="InterPro" id="IPR052337">
    <property type="entry name" value="SAT4-like"/>
</dbReference>
<evidence type="ECO:0000256" key="3">
    <source>
        <dbReference type="ARBA" id="ARBA00022989"/>
    </source>
</evidence>
<feature type="transmembrane region" description="Helical" evidence="7">
    <location>
        <begin position="160"/>
        <end position="190"/>
    </location>
</feature>
<dbReference type="InterPro" id="IPR049326">
    <property type="entry name" value="Rhodopsin_dom_fungi"/>
</dbReference>
<evidence type="ECO:0000256" key="7">
    <source>
        <dbReference type="SAM" id="Phobius"/>
    </source>
</evidence>
<evidence type="ECO:0000256" key="4">
    <source>
        <dbReference type="ARBA" id="ARBA00023136"/>
    </source>
</evidence>
<feature type="transmembrane region" description="Helical" evidence="7">
    <location>
        <begin position="41"/>
        <end position="64"/>
    </location>
</feature>
<dbReference type="PANTHER" id="PTHR33048:SF96">
    <property type="entry name" value="INTEGRAL MEMBRANE PROTEIN"/>
    <property type="match status" value="1"/>
</dbReference>
<organism evidence="9 10">
    <name type="scientific">Pseudopithomyces chartarum</name>
    <dbReference type="NCBI Taxonomy" id="1892770"/>
    <lineage>
        <taxon>Eukaryota</taxon>
        <taxon>Fungi</taxon>
        <taxon>Dikarya</taxon>
        <taxon>Ascomycota</taxon>
        <taxon>Pezizomycotina</taxon>
        <taxon>Dothideomycetes</taxon>
        <taxon>Pleosporomycetidae</taxon>
        <taxon>Pleosporales</taxon>
        <taxon>Massarineae</taxon>
        <taxon>Didymosphaeriaceae</taxon>
        <taxon>Pseudopithomyces</taxon>
    </lineage>
</organism>
<dbReference type="Pfam" id="PF20684">
    <property type="entry name" value="Fung_rhodopsin"/>
    <property type="match status" value="1"/>
</dbReference>
<comment type="subcellular location">
    <subcellularLocation>
        <location evidence="1">Membrane</location>
        <topology evidence="1">Multi-pass membrane protein</topology>
    </subcellularLocation>
</comment>
<accession>A0AAN6RMN2</accession>
<feature type="region of interest" description="Disordered" evidence="6">
    <location>
        <begin position="275"/>
        <end position="300"/>
    </location>
</feature>
<evidence type="ECO:0000256" key="6">
    <source>
        <dbReference type="SAM" id="MobiDB-lite"/>
    </source>
</evidence>
<evidence type="ECO:0000313" key="10">
    <source>
        <dbReference type="Proteomes" id="UP001280581"/>
    </source>
</evidence>
<name>A0AAN6RMN2_9PLEO</name>
<comment type="caution">
    <text evidence="9">The sequence shown here is derived from an EMBL/GenBank/DDBJ whole genome shotgun (WGS) entry which is preliminary data.</text>
</comment>
<gene>
    <name evidence="9" type="ORF">GRF29_1g1117196</name>
</gene>
<feature type="domain" description="Rhodopsin" evidence="8">
    <location>
        <begin position="25"/>
        <end position="267"/>
    </location>
</feature>
<evidence type="ECO:0000259" key="8">
    <source>
        <dbReference type="Pfam" id="PF20684"/>
    </source>
</evidence>
<reference evidence="9 10" key="1">
    <citation type="submission" date="2021-02" db="EMBL/GenBank/DDBJ databases">
        <title>Genome assembly of Pseudopithomyces chartarum.</title>
        <authorList>
            <person name="Jauregui R."/>
            <person name="Singh J."/>
            <person name="Voisey C."/>
        </authorList>
    </citation>
    <scope>NUCLEOTIDE SEQUENCE [LARGE SCALE GENOMIC DNA]</scope>
    <source>
        <strain evidence="9 10">AGR01</strain>
    </source>
</reference>
<feature type="region of interest" description="Disordered" evidence="6">
    <location>
        <begin position="358"/>
        <end position="411"/>
    </location>
</feature>
<proteinExistence type="inferred from homology"/>
<feature type="transmembrane region" description="Helical" evidence="7">
    <location>
        <begin position="115"/>
        <end position="140"/>
    </location>
</feature>
<dbReference type="EMBL" id="WVTA01000001">
    <property type="protein sequence ID" value="KAK3216831.1"/>
    <property type="molecule type" value="Genomic_DNA"/>
</dbReference>
<feature type="compositionally biased region" description="Basic and acidic residues" evidence="6">
    <location>
        <begin position="329"/>
        <end position="338"/>
    </location>
</feature>
<evidence type="ECO:0000256" key="5">
    <source>
        <dbReference type="ARBA" id="ARBA00038359"/>
    </source>
</evidence>
<feature type="compositionally biased region" description="Basic and acidic residues" evidence="6">
    <location>
        <begin position="358"/>
        <end position="384"/>
    </location>
</feature>
<keyword evidence="3 7" id="KW-1133">Transmembrane helix</keyword>
<dbReference type="Proteomes" id="UP001280581">
    <property type="component" value="Unassembled WGS sequence"/>
</dbReference>
<protein>
    <recommendedName>
        <fullName evidence="8">Rhodopsin domain-containing protein</fullName>
    </recommendedName>
</protein>
<sequence>MEDRSGQVMAVAILFLILSWVTVGLRCYVRTCIIKGFGLDDQLMVATLLFFTAYLACQMGGAVHGTGRHREVLTDESAQRALHFWYFCEIFYTISTCLLKIAVGFFLLRITVHRYHILLIQLIMVVAGFLGIGYTALVIFQCKPISYWWDLDPTHEGKCLSASLVMIFTFVVSGLNAFADWCFAILPVLIVKDLQMKKRMKFIVSGVISLAAIGSTATIIRLPYTTTLKPYKGDFLYRTTDFAIWTTVEVGVGITAGCIATLKPLLRASFLTTRSGQRSTGNPFSRDTGNKLGSYARQPSMGLNDLKPVVGKSLTTTTVTAGRDSSSSDEEKILDHSGRPMGRWNVGISKSVTTTVVEERTNATHSDRTPRREIPSTPTMERRRNGSPGGDSASTLGDDGHRGPVRAYGAF</sequence>
<dbReference type="GO" id="GO:0016020">
    <property type="term" value="C:membrane"/>
    <property type="evidence" value="ECO:0007669"/>
    <property type="project" value="UniProtKB-SubCell"/>
</dbReference>
<evidence type="ECO:0000313" key="9">
    <source>
        <dbReference type="EMBL" id="KAK3216831.1"/>
    </source>
</evidence>
<dbReference type="PANTHER" id="PTHR33048">
    <property type="entry name" value="PTH11-LIKE INTEGRAL MEMBRANE PROTEIN (AFU_ORTHOLOGUE AFUA_5G11245)"/>
    <property type="match status" value="1"/>
</dbReference>